<name>A0A511D8B6_9PSEU</name>
<dbReference type="Proteomes" id="UP000321328">
    <property type="component" value="Unassembled WGS sequence"/>
</dbReference>
<feature type="region of interest" description="Disordered" evidence="1">
    <location>
        <begin position="43"/>
        <end position="84"/>
    </location>
</feature>
<gene>
    <name evidence="2" type="ORF">PA7_48590</name>
</gene>
<protein>
    <submittedName>
        <fullName evidence="2">Uncharacterized protein</fullName>
    </submittedName>
</protein>
<evidence type="ECO:0000256" key="1">
    <source>
        <dbReference type="SAM" id="MobiDB-lite"/>
    </source>
</evidence>
<feature type="compositionally biased region" description="Low complexity" evidence="1">
    <location>
        <begin position="52"/>
        <end position="61"/>
    </location>
</feature>
<sequence length="84" mass="8499">MIEPTGPAGLPIAVLATARGHRVFRVASAKAADLRRFLSRHAKSNGIDADRAGPAAAAGPGRPAPDRAARHRGRRGAGSAGAGR</sequence>
<accession>A0A511D8B6</accession>
<keyword evidence="3" id="KW-1185">Reference proteome</keyword>
<reference evidence="2 3" key="1">
    <citation type="submission" date="2019-07" db="EMBL/GenBank/DDBJ databases">
        <title>Whole genome shotgun sequence of Pseudonocardia asaccharolytica NBRC 16224.</title>
        <authorList>
            <person name="Hosoyama A."/>
            <person name="Uohara A."/>
            <person name="Ohji S."/>
            <person name="Ichikawa N."/>
        </authorList>
    </citation>
    <scope>NUCLEOTIDE SEQUENCE [LARGE SCALE GENOMIC DNA]</scope>
    <source>
        <strain evidence="2 3">NBRC 16224</strain>
    </source>
</reference>
<dbReference type="RefSeq" id="WP_147201372.1">
    <property type="nucleotide sequence ID" value="NZ_AUII01000073.1"/>
</dbReference>
<dbReference type="AlphaFoldDB" id="A0A511D8B6"/>
<comment type="caution">
    <text evidence="2">The sequence shown here is derived from an EMBL/GenBank/DDBJ whole genome shotgun (WGS) entry which is preliminary data.</text>
</comment>
<evidence type="ECO:0000313" key="3">
    <source>
        <dbReference type="Proteomes" id="UP000321328"/>
    </source>
</evidence>
<proteinExistence type="predicted"/>
<dbReference type="EMBL" id="BJVI01000142">
    <property type="protein sequence ID" value="GEL21022.1"/>
    <property type="molecule type" value="Genomic_DNA"/>
</dbReference>
<organism evidence="2 3">
    <name type="scientific">Pseudonocardia asaccharolytica DSM 44247 = NBRC 16224</name>
    <dbReference type="NCBI Taxonomy" id="1123024"/>
    <lineage>
        <taxon>Bacteria</taxon>
        <taxon>Bacillati</taxon>
        <taxon>Actinomycetota</taxon>
        <taxon>Actinomycetes</taxon>
        <taxon>Pseudonocardiales</taxon>
        <taxon>Pseudonocardiaceae</taxon>
        <taxon>Pseudonocardia</taxon>
    </lineage>
</organism>
<dbReference type="OrthoDB" id="9815354at2"/>
<evidence type="ECO:0000313" key="2">
    <source>
        <dbReference type="EMBL" id="GEL21022.1"/>
    </source>
</evidence>